<gene>
    <name evidence="1" type="ordered locus">Bcell_0222</name>
</gene>
<dbReference type="InterPro" id="IPR008489">
    <property type="entry name" value="DUF771"/>
</dbReference>
<evidence type="ECO:0000313" key="1">
    <source>
        <dbReference type="EMBL" id="ADU28510.1"/>
    </source>
</evidence>
<dbReference type="EMBL" id="CP002394">
    <property type="protein sequence ID" value="ADU28510.1"/>
    <property type="molecule type" value="Genomic_DNA"/>
</dbReference>
<evidence type="ECO:0000313" key="2">
    <source>
        <dbReference type="Proteomes" id="UP000001401"/>
    </source>
</evidence>
<dbReference type="OrthoDB" id="2187161at2"/>
<keyword evidence="2" id="KW-1185">Reference proteome</keyword>
<dbReference type="AlphaFoldDB" id="E6TU50"/>
<dbReference type="STRING" id="649639.Bcell_0222"/>
<reference evidence="1" key="1">
    <citation type="submission" date="2010-12" db="EMBL/GenBank/DDBJ databases">
        <title>Complete sequence of Bacillus cellulosilyticus DSM 2522.</title>
        <authorList>
            <consortium name="US DOE Joint Genome Institute"/>
            <person name="Lucas S."/>
            <person name="Copeland A."/>
            <person name="Lapidus A."/>
            <person name="Cheng J.-F."/>
            <person name="Bruce D."/>
            <person name="Goodwin L."/>
            <person name="Pitluck S."/>
            <person name="Chertkov O."/>
            <person name="Detter J.C."/>
            <person name="Han C."/>
            <person name="Tapia R."/>
            <person name="Land M."/>
            <person name="Hauser L."/>
            <person name="Jeffries C."/>
            <person name="Kyrpides N."/>
            <person name="Ivanova N."/>
            <person name="Mikhailova N."/>
            <person name="Brumm P."/>
            <person name="Mead D."/>
            <person name="Woyke T."/>
        </authorList>
    </citation>
    <scope>NUCLEOTIDE SEQUENCE [LARGE SCALE GENOMIC DNA]</scope>
    <source>
        <strain evidence="1">DSM 2522</strain>
    </source>
</reference>
<dbReference type="Proteomes" id="UP000001401">
    <property type="component" value="Chromosome"/>
</dbReference>
<dbReference type="RefSeq" id="WP_013486851.1">
    <property type="nucleotide sequence ID" value="NC_014829.1"/>
</dbReference>
<organism evidence="1 2">
    <name type="scientific">Evansella cellulosilytica (strain ATCC 21833 / DSM 2522 / FERM P-1141 / JCM 9156 / N-4)</name>
    <name type="common">Bacillus cellulosilyticus</name>
    <dbReference type="NCBI Taxonomy" id="649639"/>
    <lineage>
        <taxon>Bacteria</taxon>
        <taxon>Bacillati</taxon>
        <taxon>Bacillota</taxon>
        <taxon>Bacilli</taxon>
        <taxon>Bacillales</taxon>
        <taxon>Bacillaceae</taxon>
        <taxon>Evansella</taxon>
    </lineage>
</organism>
<sequence>MQKLKAEVVITIPEDMVLITRVEYEMLKQKELSGLYWNMKDLEKRINKKSEWIKENILYPGRFRKILDINKGGFVYYPETKGQHWSFQATKMAEFLDNNFGNIFSGKIQ</sequence>
<dbReference type="Pfam" id="PF05595">
    <property type="entry name" value="DUF771"/>
    <property type="match status" value="1"/>
</dbReference>
<proteinExistence type="predicted"/>
<dbReference type="HOGENOM" id="CLU_159117_0_0_9"/>
<evidence type="ECO:0008006" key="3">
    <source>
        <dbReference type="Google" id="ProtNLM"/>
    </source>
</evidence>
<dbReference type="KEGG" id="bco:Bcell_0222"/>
<accession>E6TU50</accession>
<name>E6TU50_EVAC2</name>
<protein>
    <recommendedName>
        <fullName evidence="3">DUF771 domain-containing protein</fullName>
    </recommendedName>
</protein>
<dbReference type="eggNOG" id="COG4707">
    <property type="taxonomic scope" value="Bacteria"/>
</dbReference>